<dbReference type="PROSITE" id="PS50172">
    <property type="entry name" value="BRCT"/>
    <property type="match status" value="1"/>
</dbReference>
<dbReference type="OrthoDB" id="342264at2759"/>
<accession>A0A8K0WIC1</accession>
<comment type="caution">
    <text evidence="3">The sequence shown here is derived from an EMBL/GenBank/DDBJ whole genome shotgun (WGS) entry which is preliminary data.</text>
</comment>
<keyword evidence="4" id="KW-1185">Reference proteome</keyword>
<dbReference type="Proteomes" id="UP000813427">
    <property type="component" value="Unassembled WGS sequence"/>
</dbReference>
<dbReference type="EMBL" id="JAGPXF010000001">
    <property type="protein sequence ID" value="KAH7263234.1"/>
    <property type="molecule type" value="Genomic_DNA"/>
</dbReference>
<evidence type="ECO:0000313" key="4">
    <source>
        <dbReference type="Proteomes" id="UP000813427"/>
    </source>
</evidence>
<dbReference type="InterPro" id="IPR001357">
    <property type="entry name" value="BRCT_dom"/>
</dbReference>
<organism evidence="3 4">
    <name type="scientific">Fusarium tricinctum</name>
    <dbReference type="NCBI Taxonomy" id="61284"/>
    <lineage>
        <taxon>Eukaryota</taxon>
        <taxon>Fungi</taxon>
        <taxon>Dikarya</taxon>
        <taxon>Ascomycota</taxon>
        <taxon>Pezizomycotina</taxon>
        <taxon>Sordariomycetes</taxon>
        <taxon>Hypocreomycetidae</taxon>
        <taxon>Hypocreales</taxon>
        <taxon>Nectriaceae</taxon>
        <taxon>Fusarium</taxon>
        <taxon>Fusarium tricinctum species complex</taxon>
    </lineage>
</organism>
<feature type="region of interest" description="Disordered" evidence="1">
    <location>
        <begin position="269"/>
        <end position="439"/>
    </location>
</feature>
<feature type="domain" description="BRCT" evidence="2">
    <location>
        <begin position="1"/>
        <end position="96"/>
    </location>
</feature>
<sequence length="529" mass="59619">MPAQFLKDRVLAAAGPLPGQLTIENMKRWTTLRKGVFLEDFDDNVTHLLCTKEQFDKKVPRVKEALKRKRVYIVHCDWFEFSTAKNKRLAEADYSMRILQAKENAKRRERERIEKGRRNGQKFVNTNFFHLYRDRENFVYEVDITRDDPETGEPGQKYTLYLWESNPKPHLYRFTAKFLKRKGSSQPSYFCPSPCEGKWRGEMDLFMDFFKKKTGVDWLDRITYAYTGLSASFQYTPPAEGKPVGRRLRHSLDYCREINAHIRGLPWPPVKDADVRSIPTEDDSDAGPRNFDDDDEVPGAPHDTEHVSAEHEPAVTIMEVDKVEPRREGLQGKLETPPHDVGEEPEIAPTSPILPVPRDTSHAKPATPAPSNDGNEEPEVSLDIPVTGDEETSIESSMELESQKPETTPAITEPPAFDDSPSAKLVTPEPSGDVSCVGETANDIPEFQVEETGVAISLELKSQKPETTISSPDPSTFDNTSSVSPATSAAPAPSKDSYEDPEPLASDRMVRDKATGLWISLEFEPREPI</sequence>
<dbReference type="Gene3D" id="3.40.50.10190">
    <property type="entry name" value="BRCT domain"/>
    <property type="match status" value="1"/>
</dbReference>
<feature type="compositionally biased region" description="Low complexity" evidence="1">
    <location>
        <begin position="405"/>
        <end position="415"/>
    </location>
</feature>
<reference evidence="3" key="1">
    <citation type="journal article" date="2021" name="Nat. Commun.">
        <title>Genetic determinants of endophytism in the Arabidopsis root mycobiome.</title>
        <authorList>
            <person name="Mesny F."/>
            <person name="Miyauchi S."/>
            <person name="Thiergart T."/>
            <person name="Pickel B."/>
            <person name="Atanasova L."/>
            <person name="Karlsson M."/>
            <person name="Huettel B."/>
            <person name="Barry K.W."/>
            <person name="Haridas S."/>
            <person name="Chen C."/>
            <person name="Bauer D."/>
            <person name="Andreopoulos W."/>
            <person name="Pangilinan J."/>
            <person name="LaButti K."/>
            <person name="Riley R."/>
            <person name="Lipzen A."/>
            <person name="Clum A."/>
            <person name="Drula E."/>
            <person name="Henrissat B."/>
            <person name="Kohler A."/>
            <person name="Grigoriev I.V."/>
            <person name="Martin F.M."/>
            <person name="Hacquard S."/>
        </authorList>
    </citation>
    <scope>NUCLEOTIDE SEQUENCE</scope>
    <source>
        <strain evidence="3">MPI-SDFR-AT-0068</strain>
    </source>
</reference>
<protein>
    <recommendedName>
        <fullName evidence="2">BRCT domain-containing protein</fullName>
    </recommendedName>
</protein>
<gene>
    <name evidence="3" type="ORF">BKA59DRAFT_551399</name>
</gene>
<dbReference type="SUPFAM" id="SSF52113">
    <property type="entry name" value="BRCT domain"/>
    <property type="match status" value="1"/>
</dbReference>
<dbReference type="InterPro" id="IPR036420">
    <property type="entry name" value="BRCT_dom_sf"/>
</dbReference>
<evidence type="ECO:0000259" key="2">
    <source>
        <dbReference type="PROSITE" id="PS50172"/>
    </source>
</evidence>
<feature type="region of interest" description="Disordered" evidence="1">
    <location>
        <begin position="460"/>
        <end position="509"/>
    </location>
</feature>
<dbReference type="CDD" id="cd00027">
    <property type="entry name" value="BRCT"/>
    <property type="match status" value="1"/>
</dbReference>
<feature type="compositionally biased region" description="Basic and acidic residues" evidence="1">
    <location>
        <begin position="302"/>
        <end position="342"/>
    </location>
</feature>
<proteinExistence type="predicted"/>
<name>A0A8K0WIC1_9HYPO</name>
<feature type="compositionally biased region" description="Low complexity" evidence="1">
    <location>
        <begin position="480"/>
        <end position="494"/>
    </location>
</feature>
<evidence type="ECO:0000256" key="1">
    <source>
        <dbReference type="SAM" id="MobiDB-lite"/>
    </source>
</evidence>
<feature type="compositionally biased region" description="Polar residues" evidence="1">
    <location>
        <begin position="465"/>
        <end position="479"/>
    </location>
</feature>
<dbReference type="AlphaFoldDB" id="A0A8K0WIC1"/>
<evidence type="ECO:0000313" key="3">
    <source>
        <dbReference type="EMBL" id="KAH7263234.1"/>
    </source>
</evidence>